<dbReference type="InterPro" id="IPR050445">
    <property type="entry name" value="Bact_polysacc_biosynth/exp"/>
</dbReference>
<evidence type="ECO:0000313" key="3">
    <source>
        <dbReference type="EMBL" id="GFE52501.1"/>
    </source>
</evidence>
<organism evidence="3 4">
    <name type="scientific">Roseobacter cerasinus</name>
    <dbReference type="NCBI Taxonomy" id="2602289"/>
    <lineage>
        <taxon>Bacteria</taxon>
        <taxon>Pseudomonadati</taxon>
        <taxon>Pseudomonadota</taxon>
        <taxon>Alphaproteobacteria</taxon>
        <taxon>Rhodobacterales</taxon>
        <taxon>Roseobacteraceae</taxon>
        <taxon>Roseobacter</taxon>
    </lineage>
</organism>
<dbReference type="GO" id="GO:0004713">
    <property type="term" value="F:protein tyrosine kinase activity"/>
    <property type="evidence" value="ECO:0007669"/>
    <property type="project" value="TreeGrafter"/>
</dbReference>
<reference evidence="3 4" key="1">
    <citation type="submission" date="2019-12" db="EMBL/GenBank/DDBJ databases">
        <title>Roseobacter cerasinus sp. nov., isolated from seawater around aquaculture.</title>
        <authorList>
            <person name="Muramatsu S."/>
            <person name="Takabe Y."/>
            <person name="Mori K."/>
            <person name="Takaichi S."/>
            <person name="Hanada S."/>
        </authorList>
    </citation>
    <scope>NUCLEOTIDE SEQUENCE [LARGE SCALE GENOMIC DNA]</scope>
    <source>
        <strain evidence="3 4">AI77</strain>
    </source>
</reference>
<sequence>MTFSPKFYLSIFFRRFHYFLVVAGLVSTVGVTVATMLPAEYEAAAILRVERAQIPQDLASSTVQTGVGEQVQIIQQELTSRAAVLEMADKMQIYPNRSELDPNFIISDMRQRITIAQPRGRGAATVTVGFRGRDATTTAAVANELVTRLLAQNVELRTGSATQTLEFFEQEVARLSAEIDAQSSNILEFRLQHQNALPDSMEFRRGQQTSLQQRLVQIEREETALVERRANLVDLFERTGRVDTDSANLSPEQRQLQNLQKELDNALLVYSPQNPRIRVLQTRISALEGVVASQSAVEGEEDAGRALFELQLGDIDQQLTEFTRQKEEIATEIARLQDTIDATPENSIRLSELERAFRNVQRQYQSASERLATAEMGERIEVLAKGQRLQLVEQAVVPNAPTSPNRPLIAGGSVGMGFVLGLGLIVLMELLNSSVRRPVDIQNKLNITPIATLPYIRTNRQRRIHDGIIFCGVFIAVIAAPATIWALHTYYLPLDLLIEQVLDQTGLSNVTRLLSGG</sequence>
<keyword evidence="2" id="KW-0812">Transmembrane</keyword>
<feature type="transmembrane region" description="Helical" evidence="2">
    <location>
        <begin position="408"/>
        <end position="427"/>
    </location>
</feature>
<feature type="coiled-coil region" evidence="1">
    <location>
        <begin position="319"/>
        <end position="370"/>
    </location>
</feature>
<dbReference type="EMBL" id="BLIV01000013">
    <property type="protein sequence ID" value="GFE52501.1"/>
    <property type="molecule type" value="Genomic_DNA"/>
</dbReference>
<accession>A0A640VZG2</accession>
<keyword evidence="1" id="KW-0175">Coiled coil</keyword>
<dbReference type="GO" id="GO:0005886">
    <property type="term" value="C:plasma membrane"/>
    <property type="evidence" value="ECO:0007669"/>
    <property type="project" value="TreeGrafter"/>
</dbReference>
<name>A0A640VZG2_9RHOB</name>
<evidence type="ECO:0000313" key="4">
    <source>
        <dbReference type="Proteomes" id="UP000436522"/>
    </source>
</evidence>
<feature type="transmembrane region" description="Helical" evidence="2">
    <location>
        <begin position="467"/>
        <end position="487"/>
    </location>
</feature>
<proteinExistence type="predicted"/>
<dbReference type="Proteomes" id="UP000436522">
    <property type="component" value="Unassembled WGS sequence"/>
</dbReference>
<dbReference type="PANTHER" id="PTHR32309">
    <property type="entry name" value="TYROSINE-PROTEIN KINASE"/>
    <property type="match status" value="1"/>
</dbReference>
<dbReference type="RefSeq" id="WP_159981236.1">
    <property type="nucleotide sequence ID" value="NZ_BLIV01000013.1"/>
</dbReference>
<keyword evidence="2" id="KW-0472">Membrane</keyword>
<dbReference type="OrthoDB" id="8114194at2"/>
<comment type="caution">
    <text evidence="3">The sequence shown here is derived from an EMBL/GenBank/DDBJ whole genome shotgun (WGS) entry which is preliminary data.</text>
</comment>
<evidence type="ECO:0000256" key="2">
    <source>
        <dbReference type="SAM" id="Phobius"/>
    </source>
</evidence>
<evidence type="ECO:0000256" key="1">
    <source>
        <dbReference type="SAM" id="Coils"/>
    </source>
</evidence>
<gene>
    <name evidence="3" type="ORF">So717_42540</name>
</gene>
<feature type="transmembrane region" description="Helical" evidence="2">
    <location>
        <begin position="16"/>
        <end position="37"/>
    </location>
</feature>
<keyword evidence="2" id="KW-1133">Transmembrane helix</keyword>
<dbReference type="PANTHER" id="PTHR32309:SF13">
    <property type="entry name" value="FERRIC ENTEROBACTIN TRANSPORT PROTEIN FEPE"/>
    <property type="match status" value="1"/>
</dbReference>
<dbReference type="AlphaFoldDB" id="A0A640VZG2"/>
<keyword evidence="4" id="KW-1185">Reference proteome</keyword>
<protein>
    <submittedName>
        <fullName evidence="3">Chain-length determining protein</fullName>
    </submittedName>
</protein>